<evidence type="ECO:0000313" key="9">
    <source>
        <dbReference type="EMBL" id="KAL1405652.1"/>
    </source>
</evidence>
<feature type="domain" description="Zn(2)-C6 fungal-type" evidence="8">
    <location>
        <begin position="70"/>
        <end position="101"/>
    </location>
</feature>
<comment type="subcellular location">
    <subcellularLocation>
        <location evidence="1">Nucleus</location>
    </subcellularLocation>
</comment>
<name>A0ABR3PU42_9TREE</name>
<proteinExistence type="predicted"/>
<keyword evidence="5" id="KW-0539">Nucleus</keyword>
<dbReference type="PROSITE" id="PS50048">
    <property type="entry name" value="ZN2_CY6_FUNGAL_2"/>
    <property type="match status" value="1"/>
</dbReference>
<gene>
    <name evidence="9" type="ORF">Q8F55_009291</name>
</gene>
<feature type="compositionally biased region" description="Basic and acidic residues" evidence="7">
    <location>
        <begin position="156"/>
        <end position="171"/>
    </location>
</feature>
<keyword evidence="2" id="KW-0479">Metal-binding</keyword>
<evidence type="ECO:0000256" key="3">
    <source>
        <dbReference type="ARBA" id="ARBA00023015"/>
    </source>
</evidence>
<dbReference type="CDD" id="cd00067">
    <property type="entry name" value="GAL4"/>
    <property type="match status" value="1"/>
</dbReference>
<dbReference type="EMBL" id="JBBXJM010000007">
    <property type="protein sequence ID" value="KAL1405652.1"/>
    <property type="molecule type" value="Genomic_DNA"/>
</dbReference>
<protein>
    <recommendedName>
        <fullName evidence="8">Zn(2)-C6 fungal-type domain-containing protein</fullName>
    </recommendedName>
</protein>
<dbReference type="Gene3D" id="4.10.240.10">
    <property type="entry name" value="Zn(2)-C6 fungal-type DNA-binding domain"/>
    <property type="match status" value="1"/>
</dbReference>
<keyword evidence="10" id="KW-1185">Reference proteome</keyword>
<feature type="compositionally biased region" description="Basic and acidic residues" evidence="7">
    <location>
        <begin position="45"/>
        <end position="60"/>
    </location>
</feature>
<evidence type="ECO:0000259" key="8">
    <source>
        <dbReference type="PROSITE" id="PS50048"/>
    </source>
</evidence>
<organism evidence="9 10">
    <name type="scientific">Vanrija albida</name>
    <dbReference type="NCBI Taxonomy" id="181172"/>
    <lineage>
        <taxon>Eukaryota</taxon>
        <taxon>Fungi</taxon>
        <taxon>Dikarya</taxon>
        <taxon>Basidiomycota</taxon>
        <taxon>Agaricomycotina</taxon>
        <taxon>Tremellomycetes</taxon>
        <taxon>Trichosporonales</taxon>
        <taxon>Trichosporonaceae</taxon>
        <taxon>Vanrija</taxon>
    </lineage>
</organism>
<evidence type="ECO:0000256" key="4">
    <source>
        <dbReference type="ARBA" id="ARBA00023163"/>
    </source>
</evidence>
<evidence type="ECO:0000256" key="7">
    <source>
        <dbReference type="SAM" id="MobiDB-lite"/>
    </source>
</evidence>
<evidence type="ECO:0000313" key="10">
    <source>
        <dbReference type="Proteomes" id="UP001565368"/>
    </source>
</evidence>
<evidence type="ECO:0000256" key="5">
    <source>
        <dbReference type="ARBA" id="ARBA00023242"/>
    </source>
</evidence>
<keyword evidence="3" id="KW-0805">Transcription regulation</keyword>
<feature type="region of interest" description="Disordered" evidence="7">
    <location>
        <begin position="16"/>
        <end position="62"/>
    </location>
</feature>
<sequence>MAHRIIDGVLIHDHATPVAPGPVGPGAPTPPPPQLPVSRVPAVRRSPDAAEGSERAAEANKRRRAKIPVACEACRKRRSRCDLIDANGCHRCKQLGSECSFAGSSAYHAISTLQPSAADSDKQHVVPIPRDVENQIDQLRHRVAQLEQTLSGLVRGEGRSEREQLGHESNARGRVGGYASVRASEDRASEDRAGPRDEAWYREWADPEAFGRIHGGIGSKEELGLRDPVAEGVISVDHAEAAYQIFKHHIATVFPFPTFLLTRSRLPLHPFLRSACLTYATRCSTHAATFSGVQIRELEANLTQNLMAYHRGCRPSLESIMAGVILSLLPHGPLEGSSTTDFDPARMIGMAYGQIRELGYSVFVSRLVDSIESGTPFEFIAEAVDNARLHLSVMTRAMWHSVSRNPSSEVPTPLNATQKRLISLLLSSDAAHEIDKHLYFENAALDILLKQAARWHDLERVLIPGAGELRRGNNIVSDVFSEMRHWRSGVLSEPSARSLPSLQWLLAATTYYKWWAATRNVWFAYRLASPLVVPQVIAQWEIGMELAAEASNEMITRCIAEDWDLKTFPKSIGTALILCFLAISMARIHHSRHHADEELPPVLDIGGKLDELQVMLERSNETLAEMLLRTRTNLDEYRRQLDARGGPQDVPPFDFTFDMGFRGGRMGGADSGPDAMDPFAGLEYWWNWQLPSGEGLGF</sequence>
<dbReference type="InterPro" id="IPR036864">
    <property type="entry name" value="Zn2-C6_fun-type_DNA-bd_sf"/>
</dbReference>
<dbReference type="GeneID" id="95990334"/>
<reference evidence="9 10" key="1">
    <citation type="submission" date="2023-08" db="EMBL/GenBank/DDBJ databases">
        <title>Annotated Genome Sequence of Vanrija albida AlHP1.</title>
        <authorList>
            <person name="Herzog R."/>
        </authorList>
    </citation>
    <scope>NUCLEOTIDE SEQUENCE [LARGE SCALE GENOMIC DNA]</scope>
    <source>
        <strain evidence="9 10">AlHP1</strain>
    </source>
</reference>
<feature type="compositionally biased region" description="Basic and acidic residues" evidence="7">
    <location>
        <begin position="183"/>
        <end position="194"/>
    </location>
</feature>
<evidence type="ECO:0000256" key="6">
    <source>
        <dbReference type="SAM" id="Coils"/>
    </source>
</evidence>
<dbReference type="InterPro" id="IPR050815">
    <property type="entry name" value="TF_fung"/>
</dbReference>
<dbReference type="RefSeq" id="XP_069205596.1">
    <property type="nucleotide sequence ID" value="XM_069357659.1"/>
</dbReference>
<keyword evidence="4" id="KW-0804">Transcription</keyword>
<dbReference type="Pfam" id="PF00172">
    <property type="entry name" value="Zn_clus"/>
    <property type="match status" value="1"/>
</dbReference>
<feature type="coiled-coil region" evidence="6">
    <location>
        <begin position="129"/>
        <end position="156"/>
    </location>
</feature>
<feature type="compositionally biased region" description="Pro residues" evidence="7">
    <location>
        <begin position="19"/>
        <end position="35"/>
    </location>
</feature>
<dbReference type="SMART" id="SM00066">
    <property type="entry name" value="GAL4"/>
    <property type="match status" value="1"/>
</dbReference>
<feature type="coiled-coil region" evidence="6">
    <location>
        <begin position="609"/>
        <end position="640"/>
    </location>
</feature>
<evidence type="ECO:0000256" key="2">
    <source>
        <dbReference type="ARBA" id="ARBA00022723"/>
    </source>
</evidence>
<feature type="region of interest" description="Disordered" evidence="7">
    <location>
        <begin position="156"/>
        <end position="194"/>
    </location>
</feature>
<accession>A0ABR3PU42</accession>
<dbReference type="Proteomes" id="UP001565368">
    <property type="component" value="Unassembled WGS sequence"/>
</dbReference>
<dbReference type="PANTHER" id="PTHR47338">
    <property type="entry name" value="ZN(II)2CYS6 TRANSCRIPTION FACTOR (EUROFUNG)-RELATED"/>
    <property type="match status" value="1"/>
</dbReference>
<dbReference type="PANTHER" id="PTHR47338:SF5">
    <property type="entry name" value="ZN(II)2CYS6 TRANSCRIPTION FACTOR (EUROFUNG)"/>
    <property type="match status" value="1"/>
</dbReference>
<comment type="caution">
    <text evidence="9">The sequence shown here is derived from an EMBL/GenBank/DDBJ whole genome shotgun (WGS) entry which is preliminary data.</text>
</comment>
<dbReference type="PROSITE" id="PS00463">
    <property type="entry name" value="ZN2_CY6_FUNGAL_1"/>
    <property type="match status" value="1"/>
</dbReference>
<dbReference type="InterPro" id="IPR001138">
    <property type="entry name" value="Zn2Cys6_DnaBD"/>
</dbReference>
<evidence type="ECO:0000256" key="1">
    <source>
        <dbReference type="ARBA" id="ARBA00004123"/>
    </source>
</evidence>
<keyword evidence="6" id="KW-0175">Coiled coil</keyword>
<dbReference type="SUPFAM" id="SSF57701">
    <property type="entry name" value="Zn2/Cys6 DNA-binding domain"/>
    <property type="match status" value="1"/>
</dbReference>